<feature type="signal peptide" evidence="1">
    <location>
        <begin position="1"/>
        <end position="18"/>
    </location>
</feature>
<dbReference type="GeneID" id="36550540"/>
<dbReference type="SUPFAM" id="SSF63829">
    <property type="entry name" value="Calcium-dependent phosphotriesterase"/>
    <property type="match status" value="1"/>
</dbReference>
<proteinExistence type="predicted"/>
<keyword evidence="1" id="KW-0732">Signal</keyword>
<dbReference type="InterPro" id="IPR052998">
    <property type="entry name" value="Hetero-Diels-Alderase-like"/>
</dbReference>
<sequence length="314" mass="33085">MLIQTLIPWALLTSTALSQSARQLFNFSTSVTIENSALRPNGHLLLTTFDQGRLYTLDPSSSNPQAELVASFPGATAISGIASIGTDKFAVVGGVRGNYQYDNETLYSIDLADSSKPINVVAHLPEAVILNGMAALPTAPHVVLISDSRVGGIFRVDTDTGAVDIAWKDELLTAPSDAAMPIGVNGLKVRDGYVYFTNTAQGLFGRAAIDDRGDKIGDVEVVTRIETDGDDRWDDFAFDKSGVAYVAQPDSALARIDVDGEQTVIVGGGNSSVLVGPTSVTLSKDEKTAYVTARGGSVGDVEYSGHVVEVSLSL</sequence>
<accession>A0A2I2G0V9</accession>
<reference evidence="2 3" key="1">
    <citation type="submission" date="2016-12" db="EMBL/GenBank/DDBJ databases">
        <title>The genomes of Aspergillus section Nigri reveals drivers in fungal speciation.</title>
        <authorList>
            <consortium name="DOE Joint Genome Institute"/>
            <person name="Vesth T.C."/>
            <person name="Nybo J."/>
            <person name="Theobald S."/>
            <person name="Brandl J."/>
            <person name="Frisvad J.C."/>
            <person name="Nielsen K.F."/>
            <person name="Lyhne E.K."/>
            <person name="Kogle M.E."/>
            <person name="Kuo A."/>
            <person name="Riley R."/>
            <person name="Clum A."/>
            <person name="Nolan M."/>
            <person name="Lipzen A."/>
            <person name="Salamov A."/>
            <person name="Henrissat B."/>
            <person name="Wiebenga A."/>
            <person name="De Vries R.P."/>
            <person name="Grigoriev I.V."/>
            <person name="Mortensen U.H."/>
            <person name="Andersen M.R."/>
            <person name="Baker S.E."/>
        </authorList>
    </citation>
    <scope>NUCLEOTIDE SEQUENCE [LARGE SCALE GENOMIC DNA]</scope>
    <source>
        <strain evidence="2 3">IBT 23096</strain>
    </source>
</reference>
<gene>
    <name evidence="2" type="ORF">P170DRAFT_217224</name>
</gene>
<dbReference type="STRING" id="1392250.A0A2I2G0V9"/>
<dbReference type="OrthoDB" id="9977941at2759"/>
<comment type="caution">
    <text evidence="2">The sequence shown here is derived from an EMBL/GenBank/DDBJ whole genome shotgun (WGS) entry which is preliminary data.</text>
</comment>
<dbReference type="Gene3D" id="2.120.10.30">
    <property type="entry name" value="TolB, C-terminal domain"/>
    <property type="match status" value="1"/>
</dbReference>
<evidence type="ECO:0000313" key="3">
    <source>
        <dbReference type="Proteomes" id="UP000234275"/>
    </source>
</evidence>
<dbReference type="EMBL" id="MSFO01000006">
    <property type="protein sequence ID" value="PLB46501.1"/>
    <property type="molecule type" value="Genomic_DNA"/>
</dbReference>
<evidence type="ECO:0000256" key="1">
    <source>
        <dbReference type="SAM" id="SignalP"/>
    </source>
</evidence>
<feature type="chain" id="PRO_5014128220" evidence="1">
    <location>
        <begin position="19"/>
        <end position="314"/>
    </location>
</feature>
<name>A0A2I2G0V9_9EURO</name>
<dbReference type="RefSeq" id="XP_024701803.1">
    <property type="nucleotide sequence ID" value="XM_024842841.1"/>
</dbReference>
<dbReference type="AlphaFoldDB" id="A0A2I2G0V9"/>
<organism evidence="2 3">
    <name type="scientific">Aspergillus steynii IBT 23096</name>
    <dbReference type="NCBI Taxonomy" id="1392250"/>
    <lineage>
        <taxon>Eukaryota</taxon>
        <taxon>Fungi</taxon>
        <taxon>Dikarya</taxon>
        <taxon>Ascomycota</taxon>
        <taxon>Pezizomycotina</taxon>
        <taxon>Eurotiomycetes</taxon>
        <taxon>Eurotiomycetidae</taxon>
        <taxon>Eurotiales</taxon>
        <taxon>Aspergillaceae</taxon>
        <taxon>Aspergillus</taxon>
        <taxon>Aspergillus subgen. Circumdati</taxon>
    </lineage>
</organism>
<dbReference type="PANTHER" id="PTHR42060:SF1">
    <property type="entry name" value="NHL REPEAT-CONTAINING PROTEIN"/>
    <property type="match status" value="1"/>
</dbReference>
<protein>
    <submittedName>
        <fullName evidence="2">NHL repeat-containing protein</fullName>
    </submittedName>
</protein>
<dbReference type="VEuPathDB" id="FungiDB:P170DRAFT_217224"/>
<dbReference type="InterPro" id="IPR011042">
    <property type="entry name" value="6-blade_b-propeller_TolB-like"/>
</dbReference>
<evidence type="ECO:0000313" key="2">
    <source>
        <dbReference type="EMBL" id="PLB46501.1"/>
    </source>
</evidence>
<dbReference type="PANTHER" id="PTHR42060">
    <property type="entry name" value="NHL REPEAT-CONTAINING PROTEIN-RELATED"/>
    <property type="match status" value="1"/>
</dbReference>
<dbReference type="Proteomes" id="UP000234275">
    <property type="component" value="Unassembled WGS sequence"/>
</dbReference>
<keyword evidence="3" id="KW-1185">Reference proteome</keyword>